<protein>
    <submittedName>
        <fullName evidence="2">Uncharacterized protein</fullName>
    </submittedName>
</protein>
<keyword evidence="1" id="KW-0732">Signal</keyword>
<dbReference type="RefSeq" id="WP_108783873.1">
    <property type="nucleotide sequence ID" value="NZ_OMKW01000005.1"/>
</dbReference>
<name>A0A2R8AGE7_9RHOB</name>
<dbReference type="Proteomes" id="UP000244932">
    <property type="component" value="Unassembled WGS sequence"/>
</dbReference>
<sequence>MRILFAILVFVLGLSGGLHAGQPELGVTALDPMQHHEVAETAHDSDCCVEEPNGLLHCFSLVAVVQQQEFGEVTSELAAIDRSFDEYRLTSADSDTLLDPPRSV</sequence>
<feature type="signal peptide" evidence="1">
    <location>
        <begin position="1"/>
        <end position="20"/>
    </location>
</feature>
<evidence type="ECO:0000313" key="2">
    <source>
        <dbReference type="EMBL" id="SPF31158.1"/>
    </source>
</evidence>
<feature type="chain" id="PRO_5015358487" evidence="1">
    <location>
        <begin position="21"/>
        <end position="104"/>
    </location>
</feature>
<gene>
    <name evidence="2" type="ORF">POI8812_03509</name>
</gene>
<dbReference type="EMBL" id="OMKW01000005">
    <property type="protein sequence ID" value="SPF31158.1"/>
    <property type="molecule type" value="Genomic_DNA"/>
</dbReference>
<dbReference type="AlphaFoldDB" id="A0A2R8AGE7"/>
<reference evidence="2 3" key="1">
    <citation type="submission" date="2018-03" db="EMBL/GenBank/DDBJ databases">
        <authorList>
            <person name="Keele B.F."/>
        </authorList>
    </citation>
    <scope>NUCLEOTIDE SEQUENCE [LARGE SCALE GENOMIC DNA]</scope>
    <source>
        <strain evidence="2 3">CeCT 8812</strain>
    </source>
</reference>
<keyword evidence="3" id="KW-1185">Reference proteome</keyword>
<evidence type="ECO:0000256" key="1">
    <source>
        <dbReference type="SAM" id="SignalP"/>
    </source>
</evidence>
<accession>A0A2R8AGE7</accession>
<organism evidence="2 3">
    <name type="scientific">Pontivivens insulae</name>
    <dbReference type="NCBI Taxonomy" id="1639689"/>
    <lineage>
        <taxon>Bacteria</taxon>
        <taxon>Pseudomonadati</taxon>
        <taxon>Pseudomonadota</taxon>
        <taxon>Alphaproteobacteria</taxon>
        <taxon>Rhodobacterales</taxon>
        <taxon>Paracoccaceae</taxon>
        <taxon>Pontivivens</taxon>
    </lineage>
</organism>
<evidence type="ECO:0000313" key="3">
    <source>
        <dbReference type="Proteomes" id="UP000244932"/>
    </source>
</evidence>
<proteinExistence type="predicted"/>